<sequence length="155" mass="17575">MRIFTERTIMKYPVFLLVLLLLFKSGLVAQSAKEPWKEQQLIAPRALAEQIDKKQTGNILILSVGPDAVIRGSVDMGPAHEPEHFAKLKSYLKNVSRNKEVIIYCGCCPFDKCPNIRPAFKTLTGMGFKKARLLNIPKNIKADWLDKDYPTNDNE</sequence>
<reference evidence="2" key="1">
    <citation type="submission" date="2016-10" db="EMBL/GenBank/DDBJ databases">
        <authorList>
            <person name="Varghese N."/>
            <person name="Submissions S."/>
        </authorList>
    </citation>
    <scope>NUCLEOTIDE SEQUENCE [LARGE SCALE GENOMIC DNA]</scope>
    <source>
        <strain evidence="2">DSM 25811 / CCM 8410 / LMG 26954 / E90</strain>
    </source>
</reference>
<organism evidence="1 2">
    <name type="scientific">Niabella drilacis (strain DSM 25811 / CCM 8410 / CCUG 62505 / LMG 26954 / E90)</name>
    <dbReference type="NCBI Taxonomy" id="1285928"/>
    <lineage>
        <taxon>Bacteria</taxon>
        <taxon>Pseudomonadati</taxon>
        <taxon>Bacteroidota</taxon>
        <taxon>Chitinophagia</taxon>
        <taxon>Chitinophagales</taxon>
        <taxon>Chitinophagaceae</taxon>
        <taxon>Niabella</taxon>
    </lineage>
</organism>
<gene>
    <name evidence="1" type="ORF">SAMN04487894_107150</name>
</gene>
<name>A0A1G6TA44_NIADE</name>
<dbReference type="EMBL" id="FMZO01000007">
    <property type="protein sequence ID" value="SDD26002.1"/>
    <property type="molecule type" value="Genomic_DNA"/>
</dbReference>
<evidence type="ECO:0000313" key="2">
    <source>
        <dbReference type="Proteomes" id="UP000198757"/>
    </source>
</evidence>
<protein>
    <recommendedName>
        <fullName evidence="3">Rhodanese domain-containing protein</fullName>
    </recommendedName>
</protein>
<accession>A0A1G6TA44</accession>
<evidence type="ECO:0000313" key="1">
    <source>
        <dbReference type="EMBL" id="SDD26002.1"/>
    </source>
</evidence>
<dbReference type="STRING" id="1285928.SAMN04487894_107150"/>
<dbReference type="AlphaFoldDB" id="A0A1G6TA44"/>
<dbReference type="Proteomes" id="UP000198757">
    <property type="component" value="Unassembled WGS sequence"/>
</dbReference>
<proteinExistence type="predicted"/>
<keyword evidence="2" id="KW-1185">Reference proteome</keyword>
<evidence type="ECO:0008006" key="3">
    <source>
        <dbReference type="Google" id="ProtNLM"/>
    </source>
</evidence>